<dbReference type="InterPro" id="IPR001128">
    <property type="entry name" value="Cyt_P450"/>
</dbReference>
<dbReference type="GO" id="GO:0005506">
    <property type="term" value="F:iron ion binding"/>
    <property type="evidence" value="ECO:0007669"/>
    <property type="project" value="InterPro"/>
</dbReference>
<evidence type="ECO:0000256" key="3">
    <source>
        <dbReference type="SAM" id="Phobius"/>
    </source>
</evidence>
<keyword evidence="3" id="KW-0472">Membrane</keyword>
<evidence type="ECO:0008006" key="6">
    <source>
        <dbReference type="Google" id="ProtNLM"/>
    </source>
</evidence>
<organism evidence="4 5">
    <name type="scientific">Pseudopithomyces chartarum</name>
    <dbReference type="NCBI Taxonomy" id="1892770"/>
    <lineage>
        <taxon>Eukaryota</taxon>
        <taxon>Fungi</taxon>
        <taxon>Dikarya</taxon>
        <taxon>Ascomycota</taxon>
        <taxon>Pezizomycotina</taxon>
        <taxon>Dothideomycetes</taxon>
        <taxon>Pleosporomycetidae</taxon>
        <taxon>Pleosporales</taxon>
        <taxon>Massarineae</taxon>
        <taxon>Didymosphaeriaceae</taxon>
        <taxon>Pseudopithomyces</taxon>
    </lineage>
</organism>
<name>A0AAN6LUE9_9PLEO</name>
<comment type="caution">
    <text evidence="4">The sequence shown here is derived from an EMBL/GenBank/DDBJ whole genome shotgun (WGS) entry which is preliminary data.</text>
</comment>
<evidence type="ECO:0000256" key="2">
    <source>
        <dbReference type="PIRSR" id="PIRSR602401-1"/>
    </source>
</evidence>
<accession>A0AAN6LUE9</accession>
<feature type="transmembrane region" description="Helical" evidence="3">
    <location>
        <begin position="37"/>
        <end position="58"/>
    </location>
</feature>
<keyword evidence="3" id="KW-0812">Transmembrane</keyword>
<sequence length="631" mass="71515">MAYLFVLSAIACVLLYHVLNTYQALKRNIARAKSSGLPYVVTPVHVFGVGWLATYYLWIPILNKLPGSLKGLWLELMDPEWAHRLGHLPFEKIGSDVFLVVSPSKLSAFVADAEVVTQITTRRNDFPKPLDMYTRLDLYGKNLVSTEGADWRMHRKLTAPSFGERNNELVFTETLHHTNALLRLWIEPNVARSRTLADPGLDTMSWALYIISGAGFDIRVTWPHDEGNREIEKVGDDDSAFKGSQAPPGHTMNYREALSELLHNIMWTFMGPASVLAKSPLKVHRTVGKAMLEWGDYMDEIFEIKKSQVDSGQDAHGMDLFRALIRNSGILDPKQNSVQKSDLLGNAFVLMLAGHETTANALHFSLIFLAMRWSSQKKLQAEIDEVIQGRPIEEWKYEEVFQKLFNGMPAAVMNETLRILTPINNIPKSTAPDRPQQFTMNGQSYTMPGGAYISLSSAIHKNPKYWPAPSGEKVVNGIPDVQRFRPERWLNKSTMTDSFTDINYDDEELRGPSGEDTSSNLFKPIRGSYIPFSDGFRSCIGRRFAQVELLCAFAVIFTQYSVELAVDEWASDEELEKMSQGEREVVWKKAVDRACWLVENKTASIITLQLRGHSIPIRLVKRGNERFKFDY</sequence>
<evidence type="ECO:0000256" key="1">
    <source>
        <dbReference type="ARBA" id="ARBA00010617"/>
    </source>
</evidence>
<feature type="binding site" description="axial binding residue" evidence="2">
    <location>
        <position position="539"/>
    </location>
    <ligand>
        <name>heme</name>
        <dbReference type="ChEBI" id="CHEBI:30413"/>
    </ligand>
    <ligandPart>
        <name>Fe</name>
        <dbReference type="ChEBI" id="CHEBI:18248"/>
    </ligandPart>
</feature>
<evidence type="ECO:0000313" key="4">
    <source>
        <dbReference type="EMBL" id="KAK3207818.1"/>
    </source>
</evidence>
<gene>
    <name evidence="4" type="ORF">GRF29_96g534366</name>
</gene>
<dbReference type="PRINTS" id="PR00385">
    <property type="entry name" value="P450"/>
</dbReference>
<dbReference type="PANTHER" id="PTHR24305:SF166">
    <property type="entry name" value="CYTOCHROME P450 12A4, MITOCHONDRIAL-RELATED"/>
    <property type="match status" value="1"/>
</dbReference>
<dbReference type="Gene3D" id="1.10.630.10">
    <property type="entry name" value="Cytochrome P450"/>
    <property type="match status" value="1"/>
</dbReference>
<dbReference type="AlphaFoldDB" id="A0AAN6LUE9"/>
<dbReference type="GO" id="GO:0004497">
    <property type="term" value="F:monooxygenase activity"/>
    <property type="evidence" value="ECO:0007669"/>
    <property type="project" value="InterPro"/>
</dbReference>
<evidence type="ECO:0000313" key="5">
    <source>
        <dbReference type="Proteomes" id="UP001280581"/>
    </source>
</evidence>
<dbReference type="Pfam" id="PF00067">
    <property type="entry name" value="p450"/>
    <property type="match status" value="1"/>
</dbReference>
<protein>
    <recommendedName>
        <fullName evidence="6">Cytochrome P450 monooxygenase</fullName>
    </recommendedName>
</protein>
<dbReference type="InterPro" id="IPR002401">
    <property type="entry name" value="Cyt_P450_E_grp-I"/>
</dbReference>
<keyword evidence="3" id="KW-1133">Transmembrane helix</keyword>
<reference evidence="4 5" key="1">
    <citation type="submission" date="2021-02" db="EMBL/GenBank/DDBJ databases">
        <title>Genome assembly of Pseudopithomyces chartarum.</title>
        <authorList>
            <person name="Jauregui R."/>
            <person name="Singh J."/>
            <person name="Voisey C."/>
        </authorList>
    </citation>
    <scope>NUCLEOTIDE SEQUENCE [LARGE SCALE GENOMIC DNA]</scope>
    <source>
        <strain evidence="4 5">AGR01</strain>
    </source>
</reference>
<feature type="transmembrane region" description="Helical" evidence="3">
    <location>
        <begin position="6"/>
        <end position="25"/>
    </location>
</feature>
<dbReference type="InterPro" id="IPR050121">
    <property type="entry name" value="Cytochrome_P450_monoxygenase"/>
</dbReference>
<dbReference type="GO" id="GO:0020037">
    <property type="term" value="F:heme binding"/>
    <property type="evidence" value="ECO:0007669"/>
    <property type="project" value="InterPro"/>
</dbReference>
<keyword evidence="5" id="KW-1185">Reference proteome</keyword>
<dbReference type="EMBL" id="WVTA01000008">
    <property type="protein sequence ID" value="KAK3207818.1"/>
    <property type="molecule type" value="Genomic_DNA"/>
</dbReference>
<dbReference type="Proteomes" id="UP001280581">
    <property type="component" value="Unassembled WGS sequence"/>
</dbReference>
<dbReference type="PRINTS" id="PR00463">
    <property type="entry name" value="EP450I"/>
</dbReference>
<dbReference type="GO" id="GO:0016705">
    <property type="term" value="F:oxidoreductase activity, acting on paired donors, with incorporation or reduction of molecular oxygen"/>
    <property type="evidence" value="ECO:0007669"/>
    <property type="project" value="InterPro"/>
</dbReference>
<dbReference type="SUPFAM" id="SSF48264">
    <property type="entry name" value="Cytochrome P450"/>
    <property type="match status" value="1"/>
</dbReference>
<proteinExistence type="inferred from homology"/>
<dbReference type="PANTHER" id="PTHR24305">
    <property type="entry name" value="CYTOCHROME P450"/>
    <property type="match status" value="1"/>
</dbReference>
<comment type="cofactor">
    <cofactor evidence="2">
        <name>heme</name>
        <dbReference type="ChEBI" id="CHEBI:30413"/>
    </cofactor>
</comment>
<keyword evidence="2" id="KW-0479">Metal-binding</keyword>
<comment type="similarity">
    <text evidence="1">Belongs to the cytochrome P450 family.</text>
</comment>
<keyword evidence="2" id="KW-0349">Heme</keyword>
<dbReference type="InterPro" id="IPR036396">
    <property type="entry name" value="Cyt_P450_sf"/>
</dbReference>
<keyword evidence="2" id="KW-0408">Iron</keyword>